<dbReference type="Gramene" id="Solyc07g041366.1.1">
    <property type="protein sequence ID" value="Solyc07g041366.1.1"/>
    <property type="gene ID" value="Solyc07g041366.1"/>
</dbReference>
<accession>A0A3Q7HBH6</accession>
<feature type="region of interest" description="Disordered" evidence="1">
    <location>
        <begin position="202"/>
        <end position="240"/>
    </location>
</feature>
<dbReference type="Proteomes" id="UP000004994">
    <property type="component" value="Chromosome 7"/>
</dbReference>
<dbReference type="EnsemblPlants" id="Solyc07g041366.1.1">
    <property type="protein sequence ID" value="Solyc07g041366.1.1"/>
    <property type="gene ID" value="Solyc07g041366.1"/>
</dbReference>
<reference evidence="2" key="1">
    <citation type="journal article" date="2012" name="Nature">
        <title>The tomato genome sequence provides insights into fleshy fruit evolution.</title>
        <authorList>
            <consortium name="Tomato Genome Consortium"/>
        </authorList>
    </citation>
    <scope>NUCLEOTIDE SEQUENCE [LARGE SCALE GENOMIC DNA]</scope>
    <source>
        <strain evidence="2">cv. Heinz 1706</strain>
    </source>
</reference>
<protein>
    <submittedName>
        <fullName evidence="2">Uncharacterized protein</fullName>
    </submittedName>
</protein>
<keyword evidence="3" id="KW-1185">Reference proteome</keyword>
<organism evidence="2">
    <name type="scientific">Solanum lycopersicum</name>
    <name type="common">Tomato</name>
    <name type="synonym">Lycopersicon esculentum</name>
    <dbReference type="NCBI Taxonomy" id="4081"/>
    <lineage>
        <taxon>Eukaryota</taxon>
        <taxon>Viridiplantae</taxon>
        <taxon>Streptophyta</taxon>
        <taxon>Embryophyta</taxon>
        <taxon>Tracheophyta</taxon>
        <taxon>Spermatophyta</taxon>
        <taxon>Magnoliopsida</taxon>
        <taxon>eudicotyledons</taxon>
        <taxon>Gunneridae</taxon>
        <taxon>Pentapetalae</taxon>
        <taxon>asterids</taxon>
        <taxon>lamiids</taxon>
        <taxon>Solanales</taxon>
        <taxon>Solanaceae</taxon>
        <taxon>Solanoideae</taxon>
        <taxon>Solaneae</taxon>
        <taxon>Solanum</taxon>
        <taxon>Solanum subgen. Lycopersicon</taxon>
    </lineage>
</organism>
<feature type="region of interest" description="Disordered" evidence="1">
    <location>
        <begin position="1"/>
        <end position="45"/>
    </location>
</feature>
<name>A0A3Q7HBH6_SOLLC</name>
<dbReference type="STRING" id="4081.A0A3Q7HBH6"/>
<feature type="compositionally biased region" description="Basic residues" evidence="1">
    <location>
        <begin position="1"/>
        <end position="11"/>
    </location>
</feature>
<sequence length="287" mass="31939">MDNQSSKKHKTQKEAHAKTPKKRGRKLAMAISRPPLPSHNYTNIQPTGEECTAMQLPQPSHVTHDEPGTSNVNIDVGKPQKKHNVDQDIGGSAVDADEQTDKVDQQSVSPNHIDCSKEQHMEDAIEDYTTGEASHSDTKILNADEHDVDTLQHNIEKHTTSLFPVDTSTEVENNVQPLCLMSHGELIESAFWLSDSQLPTQLPVKKSSLPPDTKTPAPQHRMPSRIIRSPYSTDFGSNDKGKAKIDDDVLPLYPFEGCGILEQLPLGMMDEFSQWIEKGLLKSHENK</sequence>
<feature type="region of interest" description="Disordered" evidence="1">
    <location>
        <begin position="58"/>
        <end position="113"/>
    </location>
</feature>
<evidence type="ECO:0000313" key="3">
    <source>
        <dbReference type="Proteomes" id="UP000004994"/>
    </source>
</evidence>
<evidence type="ECO:0000256" key="1">
    <source>
        <dbReference type="SAM" id="MobiDB-lite"/>
    </source>
</evidence>
<evidence type="ECO:0000313" key="2">
    <source>
        <dbReference type="EnsemblPlants" id="Solyc07g041366.1.1"/>
    </source>
</evidence>
<proteinExistence type="predicted"/>
<dbReference type="PaxDb" id="4081-Solyc01g056550.1.1"/>
<dbReference type="InParanoid" id="A0A3Q7HBH6"/>
<dbReference type="AlphaFoldDB" id="A0A3Q7HBH6"/>
<reference evidence="2" key="2">
    <citation type="submission" date="2019-01" db="UniProtKB">
        <authorList>
            <consortium name="EnsemblPlants"/>
        </authorList>
    </citation>
    <scope>IDENTIFICATION</scope>
    <source>
        <strain evidence="2">cv. Heinz 1706</strain>
    </source>
</reference>